<comment type="caution">
    <text evidence="1">The sequence shown here is derived from an EMBL/GenBank/DDBJ whole genome shotgun (WGS) entry which is preliminary data.</text>
</comment>
<dbReference type="Proteomes" id="UP000286147">
    <property type="component" value="Unassembled WGS sequence"/>
</dbReference>
<proteinExistence type="predicted"/>
<dbReference type="PIRSF" id="PIRSF014677">
    <property type="entry name" value="UCP014677"/>
    <property type="match status" value="1"/>
</dbReference>
<reference evidence="1 2" key="1">
    <citation type="submission" date="2018-08" db="EMBL/GenBank/DDBJ databases">
        <title>A genome reference for cultivated species of the human gut microbiota.</title>
        <authorList>
            <person name="Zou Y."/>
            <person name="Xue W."/>
            <person name="Luo G."/>
        </authorList>
    </citation>
    <scope>NUCLEOTIDE SEQUENCE [LARGE SCALE GENOMIC DNA]</scope>
    <source>
        <strain evidence="1 2">AF27-12</strain>
    </source>
</reference>
<dbReference type="Pfam" id="PF13289">
    <property type="entry name" value="SIR2_2"/>
    <property type="match status" value="1"/>
</dbReference>
<dbReference type="AlphaFoldDB" id="A0A412CGM4"/>
<protein>
    <submittedName>
        <fullName evidence="1">Uncharacterized protein</fullName>
    </submittedName>
</protein>
<dbReference type="RefSeq" id="WP_118035589.1">
    <property type="nucleotide sequence ID" value="NZ_QRTP01000004.1"/>
</dbReference>
<accession>A0A412CGM4</accession>
<organism evidence="1 2">
    <name type="scientific">Megamonas rupellensis</name>
    <dbReference type="NCBI Taxonomy" id="491921"/>
    <lineage>
        <taxon>Bacteria</taxon>
        <taxon>Bacillati</taxon>
        <taxon>Bacillota</taxon>
        <taxon>Negativicutes</taxon>
        <taxon>Selenomonadales</taxon>
        <taxon>Selenomonadaceae</taxon>
        <taxon>Megamonas</taxon>
    </lineage>
</organism>
<dbReference type="InterPro" id="IPR011202">
    <property type="entry name" value="UCP014677"/>
</dbReference>
<name>A0A412CGM4_9FIRM</name>
<dbReference type="EMBL" id="QRTP01000004">
    <property type="protein sequence ID" value="RGQ85523.1"/>
    <property type="molecule type" value="Genomic_DNA"/>
</dbReference>
<evidence type="ECO:0000313" key="2">
    <source>
        <dbReference type="Proteomes" id="UP000286147"/>
    </source>
</evidence>
<gene>
    <name evidence="1" type="ORF">DWY77_02640</name>
</gene>
<evidence type="ECO:0000313" key="1">
    <source>
        <dbReference type="EMBL" id="RGQ85523.1"/>
    </source>
</evidence>
<sequence>MENLIKNTLKEKIQKTGHHPFLFIGSGFSHRYMGTKNWVDLLKYFCVEFSGDEFKYSYYNSLVNGNEFYGKEPKIASLLEKDYAKAVYTLDKYNTFKQENKDLIHQNVSVLKIAIANHLKKINFDENLPEIKLLKEISKRHVAGIITTNYDNLLDAIFEGYKSYIGQEELIFTNLTGVGEIYKIHGSVDKPESIIITEEDYKKFEELSAYLIAKILTIFLEYPIVFIGYSLQDKNIRNILETISKCLPQNKLDLLKDRFLFIDYADEQAPTEKEFEFSNGKQIIMTKFSTKNFLPIYEAIYEVKSLYSPKVLRRLRKDIYEIAQIENPKSKIVVKSFEGLDDLPEDSNIIIGIGTSNIKNGHLVKANEIYEDIIMDNHLFNPKLVIEEYLPELLKQNTGGLPMHKYIAQYEGNLYERVEITRQKYQTIDSFLNKVLRQSKISYRNKYDNHLSVDDVIKIEGFDLAYKRLIFLNDDEINSNLDELHAYLKSILTTNGINFLNNNSELKRLIRMYDLAKYKQ</sequence>